<dbReference type="Proteomes" id="UP001615550">
    <property type="component" value="Unassembled WGS sequence"/>
</dbReference>
<evidence type="ECO:0000259" key="1">
    <source>
        <dbReference type="Pfam" id="PF01526"/>
    </source>
</evidence>
<accession>A0ABW8DBS2</accession>
<comment type="caution">
    <text evidence="2">The sequence shown here is derived from an EMBL/GenBank/DDBJ whole genome shotgun (WGS) entry which is preliminary data.</text>
</comment>
<feature type="domain" description="Tn3 transposase DDE" evidence="1">
    <location>
        <begin position="2"/>
        <end position="44"/>
    </location>
</feature>
<protein>
    <submittedName>
        <fullName evidence="2">Tn3 family transposase</fullName>
    </submittedName>
</protein>
<name>A0ABW8DBS2_9GAMM</name>
<dbReference type="Pfam" id="PF01526">
    <property type="entry name" value="DDE_Tnp_Tn3"/>
    <property type="match status" value="1"/>
</dbReference>
<evidence type="ECO:0000313" key="2">
    <source>
        <dbReference type="EMBL" id="MFJ1270172.1"/>
    </source>
</evidence>
<organism evidence="2 3">
    <name type="scientific">Legionella lytica</name>
    <dbReference type="NCBI Taxonomy" id="96232"/>
    <lineage>
        <taxon>Bacteria</taxon>
        <taxon>Pseudomonadati</taxon>
        <taxon>Pseudomonadota</taxon>
        <taxon>Gammaproteobacteria</taxon>
        <taxon>Legionellales</taxon>
        <taxon>Legionellaceae</taxon>
        <taxon>Legionella</taxon>
    </lineage>
</organism>
<keyword evidence="3" id="KW-1185">Reference proteome</keyword>
<dbReference type="EMBL" id="JBGORX010000014">
    <property type="protein sequence ID" value="MFJ1270172.1"/>
    <property type="molecule type" value="Genomic_DNA"/>
</dbReference>
<sequence length="48" mass="5570">MANTLFKIRLKEIWGEMPRAVASDSTQFSAYFQSLISKYHNRYGVNSI</sequence>
<gene>
    <name evidence="2" type="ORF">ACD661_16580</name>
</gene>
<reference evidence="2 3" key="1">
    <citation type="submission" date="2024-08" db="EMBL/GenBank/DDBJ databases">
        <title>Draft Genome Sequence of Legionella lytica strain DSB2004, Isolated From a Fire Sprinkler System.</title>
        <authorList>
            <person name="Everhart A.D."/>
            <person name="Kidane D.T."/>
            <person name="Farone A.L."/>
            <person name="Farone M.B."/>
        </authorList>
    </citation>
    <scope>NUCLEOTIDE SEQUENCE [LARGE SCALE GENOMIC DNA]</scope>
    <source>
        <strain evidence="2 3">DSB2004</strain>
    </source>
</reference>
<proteinExistence type="predicted"/>
<dbReference type="RefSeq" id="WP_400188958.1">
    <property type="nucleotide sequence ID" value="NZ_JBGORX010000014.1"/>
</dbReference>
<dbReference type="InterPro" id="IPR002513">
    <property type="entry name" value="Tn3_Tnp_DDE_dom"/>
</dbReference>
<evidence type="ECO:0000313" key="3">
    <source>
        <dbReference type="Proteomes" id="UP001615550"/>
    </source>
</evidence>